<dbReference type="InterPro" id="IPR029062">
    <property type="entry name" value="Class_I_gatase-like"/>
</dbReference>
<dbReference type="EMBL" id="BAABEY010000036">
    <property type="protein sequence ID" value="GAA4445945.1"/>
    <property type="molecule type" value="Genomic_DNA"/>
</dbReference>
<comment type="caution">
    <text evidence="3">The sequence shown here is derived from an EMBL/GenBank/DDBJ whole genome shotgun (WGS) entry which is preliminary data.</text>
</comment>
<dbReference type="Proteomes" id="UP001501508">
    <property type="component" value="Unassembled WGS sequence"/>
</dbReference>
<dbReference type="RefSeq" id="WP_345032177.1">
    <property type="nucleotide sequence ID" value="NZ_BAABEY010000036.1"/>
</dbReference>
<name>A0ABP8M9T2_9BACT</name>
<proteinExistence type="predicted"/>
<dbReference type="Pfam" id="PF06283">
    <property type="entry name" value="ThuA"/>
    <property type="match status" value="1"/>
</dbReference>
<keyword evidence="4" id="KW-1185">Reference proteome</keyword>
<feature type="signal peptide" evidence="1">
    <location>
        <begin position="1"/>
        <end position="22"/>
    </location>
</feature>
<evidence type="ECO:0000313" key="4">
    <source>
        <dbReference type="Proteomes" id="UP001501508"/>
    </source>
</evidence>
<sequence length="333" mass="37168">MAKLFTLLFVLAVIPQFATAQADRLVYQGGAGPGKGKNIVLISGDEEYRSEEALPLIAKLLSAHHGFNTTVLFATDPETGIVNPENQNHISGLETLKNADLVIMMMRFRELPDSDMKYFDEYLKAGKPIVALRTSTHAFSYGKNKTSPFAHYSWNAKDGKWPGGFGKQVLGETWVAHHGHHGKEGTRALLNGTFSKHPLLQGIDDIWGETDVYTINQLPDNAKVLLWGQVTLGMTPGSELTYKKSVMPLAWTREYQQDNGRKNRIFASTLGTALEFTREDMRRLVVNAAFWSLGLENKITPDLNVSIPGTYRPTMFGFGKHQKNKKPADFEVR</sequence>
<gene>
    <name evidence="3" type="ORF">GCM10023091_38250</name>
</gene>
<organism evidence="3 4">
    <name type="scientific">Ravibacter arvi</name>
    <dbReference type="NCBI Taxonomy" id="2051041"/>
    <lineage>
        <taxon>Bacteria</taxon>
        <taxon>Pseudomonadati</taxon>
        <taxon>Bacteroidota</taxon>
        <taxon>Cytophagia</taxon>
        <taxon>Cytophagales</taxon>
        <taxon>Spirosomataceae</taxon>
        <taxon>Ravibacter</taxon>
    </lineage>
</organism>
<evidence type="ECO:0000313" key="3">
    <source>
        <dbReference type="EMBL" id="GAA4445945.1"/>
    </source>
</evidence>
<feature type="domain" description="ThuA-like" evidence="2">
    <location>
        <begin position="51"/>
        <end position="291"/>
    </location>
</feature>
<dbReference type="InterPro" id="IPR029010">
    <property type="entry name" value="ThuA-like"/>
</dbReference>
<keyword evidence="1" id="KW-0732">Signal</keyword>
<evidence type="ECO:0000256" key="1">
    <source>
        <dbReference type="SAM" id="SignalP"/>
    </source>
</evidence>
<evidence type="ECO:0000259" key="2">
    <source>
        <dbReference type="Pfam" id="PF06283"/>
    </source>
</evidence>
<reference evidence="4" key="1">
    <citation type="journal article" date="2019" name="Int. J. Syst. Evol. Microbiol.">
        <title>The Global Catalogue of Microorganisms (GCM) 10K type strain sequencing project: providing services to taxonomists for standard genome sequencing and annotation.</title>
        <authorList>
            <consortium name="The Broad Institute Genomics Platform"/>
            <consortium name="The Broad Institute Genome Sequencing Center for Infectious Disease"/>
            <person name="Wu L."/>
            <person name="Ma J."/>
        </authorList>
    </citation>
    <scope>NUCLEOTIDE SEQUENCE [LARGE SCALE GENOMIC DNA]</scope>
    <source>
        <strain evidence="4">JCM 31920</strain>
    </source>
</reference>
<dbReference type="Gene3D" id="3.40.50.880">
    <property type="match status" value="1"/>
</dbReference>
<dbReference type="SUPFAM" id="SSF52317">
    <property type="entry name" value="Class I glutamine amidotransferase-like"/>
    <property type="match status" value="1"/>
</dbReference>
<protein>
    <submittedName>
        <fullName evidence="3">ThuA domain-containing protein</fullName>
    </submittedName>
</protein>
<feature type="chain" id="PRO_5047044046" evidence="1">
    <location>
        <begin position="23"/>
        <end position="333"/>
    </location>
</feature>
<accession>A0ABP8M9T2</accession>